<proteinExistence type="inferred from homology"/>
<dbReference type="SUPFAM" id="SSF54001">
    <property type="entry name" value="Cysteine proteinases"/>
    <property type="match status" value="1"/>
</dbReference>
<dbReference type="InterPro" id="IPR001300">
    <property type="entry name" value="Peptidase_C2_calpain_cat"/>
</dbReference>
<evidence type="ECO:0000256" key="2">
    <source>
        <dbReference type="ARBA" id="ARBA00022670"/>
    </source>
</evidence>
<dbReference type="GO" id="GO:0006508">
    <property type="term" value="P:proteolysis"/>
    <property type="evidence" value="ECO:0007669"/>
    <property type="project" value="UniProtKB-KW"/>
</dbReference>
<dbReference type="InterPro" id="IPR022684">
    <property type="entry name" value="Calpain_cysteine_protease"/>
</dbReference>
<protein>
    <recommendedName>
        <fullName evidence="8">Calpain catalytic domain-containing protein</fullName>
    </recommendedName>
</protein>
<evidence type="ECO:0000256" key="6">
    <source>
        <dbReference type="PROSITE-ProRule" id="PRU00239"/>
    </source>
</evidence>
<feature type="active site" evidence="6">
    <location>
        <position position="820"/>
    </location>
</feature>
<dbReference type="PANTHER" id="PTHR10183">
    <property type="entry name" value="CALPAIN"/>
    <property type="match status" value="1"/>
</dbReference>
<evidence type="ECO:0000256" key="5">
    <source>
        <dbReference type="PIRSR" id="PIRSR622684-1"/>
    </source>
</evidence>
<dbReference type="Proteomes" id="UP000291116">
    <property type="component" value="Unassembled WGS sequence"/>
</dbReference>
<sequence>MSSRPKSKRGEDESASNAPKKQGRSSPVVKPKRRGKERDKKGTSSKGMIKILDEAIENGATEEAKARAASTSKKQNAPIPPKKGWKTFEEHVEEAAVNAETSKEERRKKRREARERAKADRDSRNNQHREEAKRRMEEARKKKEDEASEKTKWMEDYKKKKEKELREEEERKRKAEEEERKRRERLLREEEERKRREEEEKKRREQQQREQEERERREQKQREEEERKRIEQELREKEEERNRKKEEEKKRKEQQRREEEERKQKEQERREEEERQRKEQQLREEEEERKRKEEEEEKRRKEEEERKQKELQEKEELRKKQEQEEQQKRKQEEADKREVQERKKQQQEEQKKRFDQRKQEDPSFVERIPKRSALLAIGGKALEDYEKKRSAKALALWKNEGGASNNSWTIPTGQTFDGLFACEDPDAIEQTEVLVDAESLGGAIEAFKADPETYLAMLYPNNSNQSNKIPVTYVLRAGTPVFRPLDVRNDGTGAFCLWQHVYQRLVPFGENKLPLDARDAHTDSMTYMGQKLHSETGDLQRLPLLPGRGMGLADAPSTKLVGLTSPVEEDCIAEPNDIVQGSIGDCWLLSAIACLADFDWAVQRLFRKTQTAQHLGELPTDGSDDTPSGNSYTVTLWDLTTWEEVDVVVDERLPIRLSNPNELLGARPSRDGKLWVPYLEKAIAIHCGGYDKLEGGNCTHAWPMLTGSRNQYIIQRNPKSNNSDGNDTVTYSCSARYDSYKEEWSPHANSPHDYKDGSAIWSVPWPRVGSTSEDSDGCRDITADELFDKIVAWDETNYLVGAGTSGQSDDEKTDGIVDNHAYSVIDSRQNIGGTGIDLLLVRNPWGKGGGLEHGEFMADGPGWKKYPKVRYELNPIPEDMGLFWLTKDEFFKYFPSIYLCKFNMTRLREKDYTNDLQDEFKRTKKKAQTTKKKQPTNEPLAPLEPWIVDKESDPNSSYKIVEQSYDGGVYFDELNKRVVKGKCIVDGVKEFRSNPEKYLAIHYQNSIADGGWPVEVHQYTLIFREGTEGLDVDEVENNSGKRTLLTNVLR</sequence>
<dbReference type="GO" id="GO:0004198">
    <property type="term" value="F:calcium-dependent cysteine-type endopeptidase activity"/>
    <property type="evidence" value="ECO:0007669"/>
    <property type="project" value="InterPro"/>
</dbReference>
<dbReference type="InterPro" id="IPR038765">
    <property type="entry name" value="Papain-like_cys_pep_sf"/>
</dbReference>
<comment type="similarity">
    <text evidence="1">Belongs to the peptidase C2 family.</text>
</comment>
<dbReference type="AlphaFoldDB" id="A0A448ZM48"/>
<evidence type="ECO:0000256" key="4">
    <source>
        <dbReference type="ARBA" id="ARBA00022807"/>
    </source>
</evidence>
<evidence type="ECO:0000256" key="7">
    <source>
        <dbReference type="SAM" id="MobiDB-lite"/>
    </source>
</evidence>
<evidence type="ECO:0000256" key="1">
    <source>
        <dbReference type="ARBA" id="ARBA00007623"/>
    </source>
</evidence>
<dbReference type="PRINTS" id="PR00704">
    <property type="entry name" value="CALPAIN"/>
</dbReference>
<dbReference type="SMART" id="SM00230">
    <property type="entry name" value="CysPc"/>
    <property type="match status" value="1"/>
</dbReference>
<name>A0A448ZM48_9STRA</name>
<organism evidence="9 10">
    <name type="scientific">Pseudo-nitzschia multistriata</name>
    <dbReference type="NCBI Taxonomy" id="183589"/>
    <lineage>
        <taxon>Eukaryota</taxon>
        <taxon>Sar</taxon>
        <taxon>Stramenopiles</taxon>
        <taxon>Ochrophyta</taxon>
        <taxon>Bacillariophyta</taxon>
        <taxon>Bacillariophyceae</taxon>
        <taxon>Bacillariophycidae</taxon>
        <taxon>Bacillariales</taxon>
        <taxon>Bacillariaceae</taxon>
        <taxon>Pseudo-nitzschia</taxon>
    </lineage>
</organism>
<feature type="region of interest" description="Disordered" evidence="7">
    <location>
        <begin position="922"/>
        <end position="944"/>
    </location>
</feature>
<feature type="active site" evidence="6">
    <location>
        <position position="843"/>
    </location>
</feature>
<dbReference type="EMBL" id="CAACVS010000520">
    <property type="protein sequence ID" value="VEU43119.1"/>
    <property type="molecule type" value="Genomic_DNA"/>
</dbReference>
<feature type="active site" evidence="5 6">
    <location>
        <position position="586"/>
    </location>
</feature>
<dbReference type="PANTHER" id="PTHR10183:SF379">
    <property type="entry name" value="CALPAIN-5"/>
    <property type="match status" value="1"/>
</dbReference>
<keyword evidence="3 6" id="KW-0378">Hydrolase</keyword>
<evidence type="ECO:0000259" key="8">
    <source>
        <dbReference type="PROSITE" id="PS50203"/>
    </source>
</evidence>
<accession>A0A448ZM48</accession>
<feature type="region of interest" description="Disordered" evidence="7">
    <location>
        <begin position="1"/>
        <end position="366"/>
    </location>
</feature>
<keyword evidence="4 6" id="KW-0788">Thiol protease</keyword>
<evidence type="ECO:0000256" key="3">
    <source>
        <dbReference type="ARBA" id="ARBA00022801"/>
    </source>
</evidence>
<evidence type="ECO:0000313" key="10">
    <source>
        <dbReference type="Proteomes" id="UP000291116"/>
    </source>
</evidence>
<dbReference type="Pfam" id="PF00648">
    <property type="entry name" value="Peptidase_C2"/>
    <property type="match status" value="2"/>
</dbReference>
<dbReference type="PROSITE" id="PS50203">
    <property type="entry name" value="CALPAIN_CAT"/>
    <property type="match status" value="1"/>
</dbReference>
<dbReference type="OrthoDB" id="152370at2759"/>
<dbReference type="InterPro" id="IPR000169">
    <property type="entry name" value="Pept_cys_AS"/>
</dbReference>
<keyword evidence="10" id="KW-1185">Reference proteome</keyword>
<reference evidence="9 10" key="1">
    <citation type="submission" date="2019-01" db="EMBL/GenBank/DDBJ databases">
        <authorList>
            <person name="Ferrante I. M."/>
        </authorList>
    </citation>
    <scope>NUCLEOTIDE SEQUENCE [LARGE SCALE GENOMIC DNA]</scope>
    <source>
        <strain evidence="9 10">B856</strain>
    </source>
</reference>
<feature type="compositionally biased region" description="Basic residues" evidence="7">
    <location>
        <begin position="922"/>
        <end position="934"/>
    </location>
</feature>
<evidence type="ECO:0000313" key="9">
    <source>
        <dbReference type="EMBL" id="VEU43119.1"/>
    </source>
</evidence>
<feature type="domain" description="Calpain catalytic" evidence="8">
    <location>
        <begin position="573"/>
        <end position="903"/>
    </location>
</feature>
<dbReference type="Gene3D" id="3.90.70.10">
    <property type="entry name" value="Cysteine proteinases"/>
    <property type="match status" value="1"/>
</dbReference>
<keyword evidence="2 6" id="KW-0645">Protease</keyword>
<dbReference type="PROSITE" id="PS00139">
    <property type="entry name" value="THIOL_PROTEASE_CYS"/>
    <property type="match status" value="1"/>
</dbReference>
<gene>
    <name evidence="9" type="ORF">PSNMU_V1.4_AUG-EV-PASAV3_0101230</name>
</gene>
<feature type="compositionally biased region" description="Basic and acidic residues" evidence="7">
    <location>
        <begin position="112"/>
        <end position="361"/>
    </location>
</feature>